<evidence type="ECO:0000256" key="1">
    <source>
        <dbReference type="SAM" id="MobiDB-lite"/>
    </source>
</evidence>
<name>A0A4Y6V0A5_SACBS</name>
<keyword evidence="3" id="KW-1185">Reference proteome</keyword>
<dbReference type="AlphaFoldDB" id="A0A4Y6V0A5"/>
<dbReference type="Proteomes" id="UP000316968">
    <property type="component" value="Chromosome"/>
</dbReference>
<proteinExistence type="predicted"/>
<feature type="region of interest" description="Disordered" evidence="1">
    <location>
        <begin position="65"/>
        <end position="99"/>
    </location>
</feature>
<reference evidence="2 3" key="1">
    <citation type="submission" date="2019-06" db="EMBL/GenBank/DDBJ databases">
        <title>Saccharibacillus brassicae sp. nov., an endophytic bacterium isolated from Chinese cabbage seeds (Brassica pekinensis).</title>
        <authorList>
            <person name="Jiang L."/>
            <person name="Lee J."/>
            <person name="Kim S.W."/>
        </authorList>
    </citation>
    <scope>NUCLEOTIDE SEQUENCE [LARGE SCALE GENOMIC DNA]</scope>
    <source>
        <strain evidence="3">KCTC 43072 / ATSA2</strain>
    </source>
</reference>
<dbReference type="EMBL" id="CP041217">
    <property type="protein sequence ID" value="QDH23449.1"/>
    <property type="molecule type" value="Genomic_DNA"/>
</dbReference>
<feature type="compositionally biased region" description="Basic and acidic residues" evidence="1">
    <location>
        <begin position="69"/>
        <end position="86"/>
    </location>
</feature>
<gene>
    <name evidence="2" type="ORF">FFV09_22830</name>
</gene>
<accession>A0A4Y6V0A5</accession>
<sequence>MYKYGPRVYFDSEGAIVFQTGTIETTVTDYYKDNDPRDWHPELIGKEGIEMQQFGWGEYEEEFSSQKLARIDPQTRRPVFEARPEPDPNEVPSPPKNSLEEEVARLRAADLDNKEMINGLGEMLMSLMEG</sequence>
<dbReference type="RefSeq" id="WP_141449986.1">
    <property type="nucleotide sequence ID" value="NZ_CP041217.1"/>
</dbReference>
<evidence type="ECO:0000313" key="3">
    <source>
        <dbReference type="Proteomes" id="UP000316968"/>
    </source>
</evidence>
<dbReference type="KEGG" id="saca:FFV09_22830"/>
<evidence type="ECO:0000313" key="2">
    <source>
        <dbReference type="EMBL" id="QDH23449.1"/>
    </source>
</evidence>
<protein>
    <submittedName>
        <fullName evidence="2">Uncharacterized protein</fullName>
    </submittedName>
</protein>
<organism evidence="2 3">
    <name type="scientific">Saccharibacillus brassicae</name>
    <dbReference type="NCBI Taxonomy" id="2583377"/>
    <lineage>
        <taxon>Bacteria</taxon>
        <taxon>Bacillati</taxon>
        <taxon>Bacillota</taxon>
        <taxon>Bacilli</taxon>
        <taxon>Bacillales</taxon>
        <taxon>Paenibacillaceae</taxon>
        <taxon>Saccharibacillus</taxon>
    </lineage>
</organism>
<dbReference type="OrthoDB" id="9844716at2"/>